<feature type="transmembrane region" description="Helical" evidence="1">
    <location>
        <begin position="217"/>
        <end position="246"/>
    </location>
</feature>
<keyword evidence="1" id="KW-0812">Transmembrane</keyword>
<comment type="caution">
    <text evidence="2">The sequence shown here is derived from an EMBL/GenBank/DDBJ whole genome shotgun (WGS) entry which is preliminary data.</text>
</comment>
<keyword evidence="1" id="KW-1133">Transmembrane helix</keyword>
<protein>
    <recommendedName>
        <fullName evidence="4">Oligosaccharide repeat unit polymerase Wzy</fullName>
    </recommendedName>
</protein>
<organism evidence="2 3">
    <name type="scientific">Nonlabens ulvanivorans</name>
    <name type="common">Persicivirga ulvanivorans</name>
    <dbReference type="NCBI Taxonomy" id="906888"/>
    <lineage>
        <taxon>Bacteria</taxon>
        <taxon>Pseudomonadati</taxon>
        <taxon>Bacteroidota</taxon>
        <taxon>Flavobacteriia</taxon>
        <taxon>Flavobacteriales</taxon>
        <taxon>Flavobacteriaceae</taxon>
        <taxon>Nonlabens</taxon>
    </lineage>
</organism>
<feature type="transmembrane region" description="Helical" evidence="1">
    <location>
        <begin position="179"/>
        <end position="197"/>
    </location>
</feature>
<evidence type="ECO:0000313" key="3">
    <source>
        <dbReference type="Proteomes" id="UP000029226"/>
    </source>
</evidence>
<keyword evidence="1" id="KW-0472">Membrane</keyword>
<dbReference type="Proteomes" id="UP000029226">
    <property type="component" value="Unassembled WGS sequence"/>
</dbReference>
<evidence type="ECO:0008006" key="4">
    <source>
        <dbReference type="Google" id="ProtNLM"/>
    </source>
</evidence>
<feature type="transmembrane region" description="Helical" evidence="1">
    <location>
        <begin position="80"/>
        <end position="98"/>
    </location>
</feature>
<evidence type="ECO:0000256" key="1">
    <source>
        <dbReference type="SAM" id="Phobius"/>
    </source>
</evidence>
<reference evidence="2 3" key="1">
    <citation type="journal article" date="2014" name="Genome Announc.">
        <title>Draft Genome Sequences of Marine Flavobacterium Nonlabens Strains NR17, NR24, NR27, NR32, NR33, and Ara13.</title>
        <authorList>
            <person name="Nakanishi M."/>
            <person name="Meirelles P."/>
            <person name="Suzuki R."/>
            <person name="Takatani N."/>
            <person name="Mino S."/>
            <person name="Suda W."/>
            <person name="Oshima K."/>
            <person name="Hattori M."/>
            <person name="Ohkuma M."/>
            <person name="Hosokawa M."/>
            <person name="Miyashita K."/>
            <person name="Thompson F.L."/>
            <person name="Niwa A."/>
            <person name="Sawabe T."/>
            <person name="Sawabe T."/>
        </authorList>
    </citation>
    <scope>NUCLEOTIDE SEQUENCE [LARGE SCALE GENOMIC DNA]</scope>
    <source>
        <strain evidence="3">JCM19314</strain>
    </source>
</reference>
<gene>
    <name evidence="2" type="ORF">JCM19314_894</name>
</gene>
<dbReference type="EMBL" id="BBMM01000003">
    <property type="protein sequence ID" value="GAK99709.1"/>
    <property type="molecule type" value="Genomic_DNA"/>
</dbReference>
<accession>A0A090Q9E7</accession>
<proteinExistence type="predicted"/>
<sequence>MYGGSVILLPIAYFIYSSAGVNRIAIFPPLELPFASYLQGNPLILILILILILLYGKRAQLAGALMTFVAYIILFQKKKIFKYLMLGIIGIIVFTVILEQFSDNNAIRRLTYTYEQVTDAPSLLEGLSAVSAGRDDEIDSIFALMTDEVDYLFGLGVGFTYDLGVYVDKDVSNVHFSPLGFLSKYGMFFTLFIYYYLFNTLFSFNKRYVDRNYIVGYSLFIFIFIESFFSYSLFVTPLAAVSIGYLKFRTISSSINE</sequence>
<name>A0A090Q9E7_NONUL</name>
<feature type="transmembrane region" description="Helical" evidence="1">
    <location>
        <begin position="43"/>
        <end position="73"/>
    </location>
</feature>
<dbReference type="AlphaFoldDB" id="A0A090Q9E7"/>
<evidence type="ECO:0000313" key="2">
    <source>
        <dbReference type="EMBL" id="GAK99709.1"/>
    </source>
</evidence>